<evidence type="ECO:0000256" key="1">
    <source>
        <dbReference type="SAM" id="MobiDB-lite"/>
    </source>
</evidence>
<dbReference type="Gene3D" id="6.10.280.150">
    <property type="match status" value="2"/>
</dbReference>
<dbReference type="InterPro" id="IPR003124">
    <property type="entry name" value="WH2_dom"/>
</dbReference>
<dbReference type="GeneID" id="132535884"/>
<organism evidence="3 4">
    <name type="scientific">Erinaceus europaeus</name>
    <name type="common">Western European hedgehog</name>
    <dbReference type="NCBI Taxonomy" id="9365"/>
    <lineage>
        <taxon>Eukaryota</taxon>
        <taxon>Metazoa</taxon>
        <taxon>Chordata</taxon>
        <taxon>Craniata</taxon>
        <taxon>Vertebrata</taxon>
        <taxon>Euteleostomi</taxon>
        <taxon>Mammalia</taxon>
        <taxon>Eutheria</taxon>
        <taxon>Laurasiatheria</taxon>
        <taxon>Eulipotyphla</taxon>
        <taxon>Erinaceidae</taxon>
        <taxon>Erinaceinae</taxon>
        <taxon>Erinaceus</taxon>
    </lineage>
</organism>
<dbReference type="SMART" id="SM00246">
    <property type="entry name" value="WH2"/>
    <property type="match status" value="1"/>
</dbReference>
<proteinExistence type="predicted"/>
<evidence type="ECO:0000313" key="3">
    <source>
        <dbReference type="Proteomes" id="UP001652624"/>
    </source>
</evidence>
<feature type="region of interest" description="Disordered" evidence="1">
    <location>
        <begin position="225"/>
        <end position="244"/>
    </location>
</feature>
<dbReference type="PROSITE" id="PS51082">
    <property type="entry name" value="WH2"/>
    <property type="match status" value="1"/>
</dbReference>
<dbReference type="Gene3D" id="1.20.5.340">
    <property type="match status" value="1"/>
</dbReference>
<dbReference type="Pfam" id="PF02205">
    <property type="entry name" value="WH2"/>
    <property type="match status" value="1"/>
</dbReference>
<keyword evidence="3" id="KW-1185">Reference proteome</keyword>
<accession>A0ABM3WS52</accession>
<dbReference type="RefSeq" id="XP_060039395.1">
    <property type="nucleotide sequence ID" value="XM_060183412.1"/>
</dbReference>
<reference evidence="4" key="1">
    <citation type="submission" date="2025-08" db="UniProtKB">
        <authorList>
            <consortium name="RefSeq"/>
        </authorList>
    </citation>
    <scope>IDENTIFICATION</scope>
</reference>
<protein>
    <submittedName>
        <fullName evidence="4">Actin-binding protein WASF1-like</fullName>
    </submittedName>
</protein>
<name>A0ABM3WS52_ERIEU</name>
<sequence>MNYVAGSPIAHDTVLPAKHPLALTDVSGQAQKSAKPGEDLRRVADASKWVRREYTSTLLLSELETKMSSNGGKNEGHLDLPVMPRKLQDEFVYMIQSFLNNVIKQVNDLNKYAEDLCGGVIKEIDRASLRLKTLQDSIIKLTDCINYKLNKGVYLQARESKLFQNTTIQTQRMYFPKQLPAKICETHDAYAQTSTFIMSSPYYQDNVERLKISSDVLHSFDVSKNKITPNSGEQKGRKSKQKKNHLDCHSDLENVPQSQLIENVSLGHIPVVYGKTSNIYVDKSVESPVSTVSLSKMSKFLTSVGKELPNHVQQRMYAVGNVKIPRTYVNYGTGMGEELKPQPRTRLKTEVFVSPTAPNSPPPLPPNWVTLVRMSERTNNSSTTHSATELTSTVLKNSSAVTPDCWKTTLDSGLPVKPPQVEFSSKLSKLFQHHELLADDRLSQSEDQGMPPFSSPFPVSSPRIQSRISAIDGTGNTLVVQSPSSAVCQSVISSFGKSPRPFAKNLPRSPVLSKLRPELASLPSHLAPLTSKSSIALLPTTSSPQTLHSSVPQITVSSMSSSRCSDAKSSNISTAQVSRCLDIQSSRSSVAQLSRSSVTQTGHLIKPQLIAPSLNPTKCSTQQPLFSSSRAFSVSQPSAQFCSGLKQFSPSTLPVVTNANARSALMESIRKGVLLRKTKDQCASNVKMENSKNEANSILTRRKAMGYNSGKSDSEVDWMEEK</sequence>
<feature type="domain" description="WH2" evidence="2">
    <location>
        <begin position="661"/>
        <end position="678"/>
    </location>
</feature>
<evidence type="ECO:0000259" key="2">
    <source>
        <dbReference type="PROSITE" id="PS51082"/>
    </source>
</evidence>
<evidence type="ECO:0000313" key="4">
    <source>
        <dbReference type="RefSeq" id="XP_060039395.1"/>
    </source>
</evidence>
<gene>
    <name evidence="4" type="primary">LOC132535884</name>
</gene>
<dbReference type="Proteomes" id="UP001652624">
    <property type="component" value="Chromosome X"/>
</dbReference>